<evidence type="ECO:0000313" key="2">
    <source>
        <dbReference type="EMBL" id="KAJ8381663.1"/>
    </source>
</evidence>
<dbReference type="AlphaFoldDB" id="A0A9Q1GDN9"/>
<reference evidence="2" key="1">
    <citation type="journal article" date="2023" name="Science">
        <title>Genome structures resolve the early diversification of teleost fishes.</title>
        <authorList>
            <person name="Parey E."/>
            <person name="Louis A."/>
            <person name="Montfort J."/>
            <person name="Bouchez O."/>
            <person name="Roques C."/>
            <person name="Iampietro C."/>
            <person name="Lluch J."/>
            <person name="Castinel A."/>
            <person name="Donnadieu C."/>
            <person name="Desvignes T."/>
            <person name="Floi Bucao C."/>
            <person name="Jouanno E."/>
            <person name="Wen M."/>
            <person name="Mejri S."/>
            <person name="Dirks R."/>
            <person name="Jansen H."/>
            <person name="Henkel C."/>
            <person name="Chen W.J."/>
            <person name="Zahm M."/>
            <person name="Cabau C."/>
            <person name="Klopp C."/>
            <person name="Thompson A.W."/>
            <person name="Robinson-Rechavi M."/>
            <person name="Braasch I."/>
            <person name="Lecointre G."/>
            <person name="Bobe J."/>
            <person name="Postlethwait J.H."/>
            <person name="Berthelot C."/>
            <person name="Roest Crollius H."/>
            <person name="Guiguen Y."/>
        </authorList>
    </citation>
    <scope>NUCLEOTIDE SEQUENCE</scope>
    <source>
        <strain evidence="2">WJC10195</strain>
    </source>
</reference>
<keyword evidence="3" id="KW-1185">Reference proteome</keyword>
<organism evidence="2 3">
    <name type="scientific">Synaphobranchus kaupii</name>
    <name type="common">Kaup's arrowtooth eel</name>
    <dbReference type="NCBI Taxonomy" id="118154"/>
    <lineage>
        <taxon>Eukaryota</taxon>
        <taxon>Metazoa</taxon>
        <taxon>Chordata</taxon>
        <taxon>Craniata</taxon>
        <taxon>Vertebrata</taxon>
        <taxon>Euteleostomi</taxon>
        <taxon>Actinopterygii</taxon>
        <taxon>Neopterygii</taxon>
        <taxon>Teleostei</taxon>
        <taxon>Anguilliformes</taxon>
        <taxon>Synaphobranchidae</taxon>
        <taxon>Synaphobranchus</taxon>
    </lineage>
</organism>
<comment type="caution">
    <text evidence="2">The sequence shown here is derived from an EMBL/GenBank/DDBJ whole genome shotgun (WGS) entry which is preliminary data.</text>
</comment>
<proteinExistence type="predicted"/>
<dbReference type="EMBL" id="JAINUF010000001">
    <property type="protein sequence ID" value="KAJ8381663.1"/>
    <property type="molecule type" value="Genomic_DNA"/>
</dbReference>
<evidence type="ECO:0000256" key="1">
    <source>
        <dbReference type="SAM" id="MobiDB-lite"/>
    </source>
</evidence>
<feature type="region of interest" description="Disordered" evidence="1">
    <location>
        <begin position="29"/>
        <end position="55"/>
    </location>
</feature>
<protein>
    <submittedName>
        <fullName evidence="2">Uncharacterized protein</fullName>
    </submittedName>
</protein>
<accession>A0A9Q1GDN9</accession>
<evidence type="ECO:0000313" key="3">
    <source>
        <dbReference type="Proteomes" id="UP001152622"/>
    </source>
</evidence>
<gene>
    <name evidence="2" type="ORF">SKAU_G00024410</name>
</gene>
<sequence>MGINHVSCGDGDLQPEKQRGCLCRMSLEPPLSDNTCRGAPSNPKSNSRKKRSQGNCKSLDRLCTTHCPICACRSPRYPSGIIHFVCQVVSSAMPMVKTVVLLYWPH</sequence>
<dbReference type="Proteomes" id="UP001152622">
    <property type="component" value="Chromosome 1"/>
</dbReference>
<name>A0A9Q1GDN9_SYNKA</name>